<evidence type="ECO:0000313" key="11">
    <source>
        <dbReference type="Proteomes" id="UP000326396"/>
    </source>
</evidence>
<dbReference type="GO" id="GO:0005886">
    <property type="term" value="C:plasma membrane"/>
    <property type="evidence" value="ECO:0007669"/>
    <property type="project" value="TreeGrafter"/>
</dbReference>
<keyword evidence="11" id="KW-1185">Reference proteome</keyword>
<dbReference type="InterPro" id="IPR004698">
    <property type="entry name" value="Zn/Fe_permease_fun/pln"/>
</dbReference>
<proteinExistence type="inferred from homology"/>
<feature type="transmembrane region" description="Helical" evidence="8">
    <location>
        <begin position="41"/>
        <end position="61"/>
    </location>
</feature>
<dbReference type="PANTHER" id="PTHR11040">
    <property type="entry name" value="ZINC/IRON TRANSPORTER"/>
    <property type="match status" value="1"/>
</dbReference>
<evidence type="ECO:0000256" key="9">
    <source>
        <dbReference type="SAM" id="SignalP"/>
    </source>
</evidence>
<dbReference type="AlphaFoldDB" id="A0A5N6PQA6"/>
<dbReference type="Pfam" id="PF02535">
    <property type="entry name" value="Zip"/>
    <property type="match status" value="1"/>
</dbReference>
<evidence type="ECO:0000256" key="4">
    <source>
        <dbReference type="ARBA" id="ARBA00022692"/>
    </source>
</evidence>
<comment type="caution">
    <text evidence="10">The sequence shown here is derived from an EMBL/GenBank/DDBJ whole genome shotgun (WGS) entry which is preliminary data.</text>
</comment>
<feature type="transmembrane region" description="Helical" evidence="8">
    <location>
        <begin position="252"/>
        <end position="273"/>
    </location>
</feature>
<organism evidence="10 11">
    <name type="scientific">Mikania micrantha</name>
    <name type="common">bitter vine</name>
    <dbReference type="NCBI Taxonomy" id="192012"/>
    <lineage>
        <taxon>Eukaryota</taxon>
        <taxon>Viridiplantae</taxon>
        <taxon>Streptophyta</taxon>
        <taxon>Embryophyta</taxon>
        <taxon>Tracheophyta</taxon>
        <taxon>Spermatophyta</taxon>
        <taxon>Magnoliopsida</taxon>
        <taxon>eudicotyledons</taxon>
        <taxon>Gunneridae</taxon>
        <taxon>Pentapetalae</taxon>
        <taxon>asterids</taxon>
        <taxon>campanulids</taxon>
        <taxon>Asterales</taxon>
        <taxon>Asteraceae</taxon>
        <taxon>Asteroideae</taxon>
        <taxon>Heliantheae alliance</taxon>
        <taxon>Eupatorieae</taxon>
        <taxon>Mikania</taxon>
    </lineage>
</organism>
<evidence type="ECO:0000256" key="8">
    <source>
        <dbReference type="RuleBase" id="RU362088"/>
    </source>
</evidence>
<keyword evidence="7 8" id="KW-0472">Membrane</keyword>
<reference evidence="10 11" key="1">
    <citation type="submission" date="2019-05" db="EMBL/GenBank/DDBJ databases">
        <title>Mikania micrantha, genome provides insights into the molecular mechanism of rapid growth.</title>
        <authorList>
            <person name="Liu B."/>
        </authorList>
    </citation>
    <scope>NUCLEOTIDE SEQUENCE [LARGE SCALE GENOMIC DNA]</scope>
    <source>
        <strain evidence="10">NLD-2019</strain>
        <tissue evidence="10">Leaf</tissue>
    </source>
</reference>
<name>A0A5N6PQA6_9ASTR</name>
<evidence type="ECO:0000256" key="3">
    <source>
        <dbReference type="ARBA" id="ARBA00022448"/>
    </source>
</evidence>
<dbReference type="PANTHER" id="PTHR11040:SF153">
    <property type="entry name" value="ZINC TRANSPORTER 8-LIKE"/>
    <property type="match status" value="1"/>
</dbReference>
<comment type="subcellular location">
    <subcellularLocation>
        <location evidence="1 8">Membrane</location>
        <topology evidence="1 8">Multi-pass membrane protein</topology>
    </subcellularLocation>
</comment>
<evidence type="ECO:0000313" key="10">
    <source>
        <dbReference type="EMBL" id="KAD6796113.1"/>
    </source>
</evidence>
<comment type="caution">
    <text evidence="8">Lacks conserved residue(s) required for the propagation of feature annotation.</text>
</comment>
<feature type="transmembrane region" description="Helical" evidence="8">
    <location>
        <begin position="73"/>
        <end position="94"/>
    </location>
</feature>
<feature type="chain" id="PRO_5024413572" evidence="9">
    <location>
        <begin position="19"/>
        <end position="341"/>
    </location>
</feature>
<accession>A0A5N6PQA6</accession>
<keyword evidence="4 8" id="KW-0812">Transmembrane</keyword>
<sequence>MKFIFLLLVFIFPVNIAAECTCQQSTNTNHYNKNQALRFKLIAIASILIAGATGVCIPQFGKIFESLRPESTVFLAVKFFAAGVILATGFVHVFPDANESLENPCLGDTAWGDFPMGYFVAMVAAVAVMMVETVVASVFNRSHCNNKAAEHVAGDEEKQETGHMHVHALSSHGHAAGSPELLLRHRIISQVLEIGIIIHSVIIGISLGVSIHPKTIKPLIVALSFHQMFEGMGLGSCITEAEFNIGTVATMLLFYSFTTPLGIVIGIAISNTYEEKSRIALIIQGILNAASAGILVYMALVDLLAMGFMKSKVQTSSRLQILAFISILLGLGCMSLLAKWA</sequence>
<comment type="similarity">
    <text evidence="2 8">Belongs to the ZIP transporter (TC 2.A.5) family.</text>
</comment>
<feature type="transmembrane region" description="Helical" evidence="8">
    <location>
        <begin position="321"/>
        <end position="338"/>
    </location>
</feature>
<dbReference type="EMBL" id="SZYD01000003">
    <property type="protein sequence ID" value="KAD6796113.1"/>
    <property type="molecule type" value="Genomic_DNA"/>
</dbReference>
<dbReference type="InterPro" id="IPR003689">
    <property type="entry name" value="ZIP"/>
</dbReference>
<feature type="signal peptide" evidence="9">
    <location>
        <begin position="1"/>
        <end position="18"/>
    </location>
</feature>
<gene>
    <name evidence="10" type="ORF">E3N88_07009</name>
</gene>
<feature type="transmembrane region" description="Helical" evidence="8">
    <location>
        <begin position="191"/>
        <end position="211"/>
    </location>
</feature>
<evidence type="ECO:0000256" key="1">
    <source>
        <dbReference type="ARBA" id="ARBA00004141"/>
    </source>
</evidence>
<evidence type="ECO:0000256" key="6">
    <source>
        <dbReference type="ARBA" id="ARBA00023065"/>
    </source>
</evidence>
<keyword evidence="3 8" id="KW-0813">Transport</keyword>
<evidence type="ECO:0000256" key="5">
    <source>
        <dbReference type="ARBA" id="ARBA00022989"/>
    </source>
</evidence>
<dbReference type="Proteomes" id="UP000326396">
    <property type="component" value="Linkage Group LG11"/>
</dbReference>
<protein>
    <submittedName>
        <fullName evidence="10">Uncharacterized protein</fullName>
    </submittedName>
</protein>
<feature type="transmembrane region" description="Helical" evidence="8">
    <location>
        <begin position="285"/>
        <end position="309"/>
    </location>
</feature>
<evidence type="ECO:0000256" key="2">
    <source>
        <dbReference type="ARBA" id="ARBA00006939"/>
    </source>
</evidence>
<dbReference type="OrthoDB" id="448280at2759"/>
<evidence type="ECO:0000256" key="7">
    <source>
        <dbReference type="ARBA" id="ARBA00023136"/>
    </source>
</evidence>
<keyword evidence="5 8" id="KW-1133">Transmembrane helix</keyword>
<dbReference type="NCBIfam" id="TIGR00820">
    <property type="entry name" value="zip"/>
    <property type="match status" value="1"/>
</dbReference>
<keyword evidence="6 8" id="KW-0406">Ion transport</keyword>
<feature type="transmembrane region" description="Helical" evidence="8">
    <location>
        <begin position="114"/>
        <end position="139"/>
    </location>
</feature>
<keyword evidence="9" id="KW-0732">Signal</keyword>
<dbReference type="GO" id="GO:0005385">
    <property type="term" value="F:zinc ion transmembrane transporter activity"/>
    <property type="evidence" value="ECO:0007669"/>
    <property type="project" value="InterPro"/>
</dbReference>